<evidence type="ECO:0000313" key="2">
    <source>
        <dbReference type="EMBL" id="EDK42679.1"/>
    </source>
</evidence>
<dbReference type="AlphaFoldDB" id="A5DU21"/>
<dbReference type="eggNOG" id="ENOG502TD11">
    <property type="taxonomic scope" value="Eukaryota"/>
</dbReference>
<dbReference type="Proteomes" id="UP000001996">
    <property type="component" value="Unassembled WGS sequence"/>
</dbReference>
<dbReference type="HOGENOM" id="CLU_1421248_0_0_1"/>
<dbReference type="EMBL" id="CH981524">
    <property type="protein sequence ID" value="EDK42679.1"/>
    <property type="molecule type" value="Genomic_DNA"/>
</dbReference>
<dbReference type="VEuPathDB" id="FungiDB:LELG_00857"/>
<dbReference type="OrthoDB" id="4002850at2759"/>
<protein>
    <submittedName>
        <fullName evidence="2">Uncharacterized protein</fullName>
    </submittedName>
</protein>
<keyword evidence="3" id="KW-1185">Reference proteome</keyword>
<sequence>MVSFTSIATLAMAITSACSFSLLHDQDGYAILPPTDTVLAHLKSAGKKDASKHYEVVNTIHKNGEIVLVNLNTHEIKQTGKYKYNYDNSCYDDISKRSAAFHKRTIEDADREQCYNKEYELETSQCGFDFVDYNDASNCSSETTKYSCVLDIMKQQDATLKLKDMDSVPAQVRCYHKLSTAQSDKVTGGACSK</sequence>
<accession>A5DU21</accession>
<dbReference type="InParanoid" id="A5DU21"/>
<dbReference type="GeneID" id="5235580"/>
<keyword evidence="1" id="KW-0732">Signal</keyword>
<feature type="chain" id="PRO_5002681304" evidence="1">
    <location>
        <begin position="20"/>
        <end position="193"/>
    </location>
</feature>
<dbReference type="OMA" id="GFDFVDY"/>
<dbReference type="RefSeq" id="XP_001528337.1">
    <property type="nucleotide sequence ID" value="XM_001528287.1"/>
</dbReference>
<feature type="signal peptide" evidence="1">
    <location>
        <begin position="1"/>
        <end position="19"/>
    </location>
</feature>
<organism evidence="2 3">
    <name type="scientific">Lodderomyces elongisporus (strain ATCC 11503 / CBS 2605 / JCM 1781 / NBRC 1676 / NRRL YB-4239)</name>
    <name type="common">Yeast</name>
    <name type="synonym">Saccharomyces elongisporus</name>
    <dbReference type="NCBI Taxonomy" id="379508"/>
    <lineage>
        <taxon>Eukaryota</taxon>
        <taxon>Fungi</taxon>
        <taxon>Dikarya</taxon>
        <taxon>Ascomycota</taxon>
        <taxon>Saccharomycotina</taxon>
        <taxon>Pichiomycetes</taxon>
        <taxon>Debaryomycetaceae</taxon>
        <taxon>Candida/Lodderomyces clade</taxon>
        <taxon>Lodderomyces</taxon>
    </lineage>
</organism>
<dbReference type="KEGG" id="lel:PVL30_000825"/>
<evidence type="ECO:0000256" key="1">
    <source>
        <dbReference type="SAM" id="SignalP"/>
    </source>
</evidence>
<evidence type="ECO:0000313" key="3">
    <source>
        <dbReference type="Proteomes" id="UP000001996"/>
    </source>
</evidence>
<reference evidence="2 3" key="1">
    <citation type="journal article" date="2009" name="Nature">
        <title>Evolution of pathogenicity and sexual reproduction in eight Candida genomes.</title>
        <authorList>
            <person name="Butler G."/>
            <person name="Rasmussen M.D."/>
            <person name="Lin M.F."/>
            <person name="Santos M.A."/>
            <person name="Sakthikumar S."/>
            <person name="Munro C.A."/>
            <person name="Rheinbay E."/>
            <person name="Grabherr M."/>
            <person name="Forche A."/>
            <person name="Reedy J.L."/>
            <person name="Agrafioti I."/>
            <person name="Arnaud M.B."/>
            <person name="Bates S."/>
            <person name="Brown A.J."/>
            <person name="Brunke S."/>
            <person name="Costanzo M.C."/>
            <person name="Fitzpatrick D.A."/>
            <person name="de Groot P.W."/>
            <person name="Harris D."/>
            <person name="Hoyer L.L."/>
            <person name="Hube B."/>
            <person name="Klis F.M."/>
            <person name="Kodira C."/>
            <person name="Lennard N."/>
            <person name="Logue M.E."/>
            <person name="Martin R."/>
            <person name="Neiman A.M."/>
            <person name="Nikolaou E."/>
            <person name="Quail M.A."/>
            <person name="Quinn J."/>
            <person name="Santos M.C."/>
            <person name="Schmitzberger F.F."/>
            <person name="Sherlock G."/>
            <person name="Shah P."/>
            <person name="Silverstein K.A."/>
            <person name="Skrzypek M.S."/>
            <person name="Soll D."/>
            <person name="Staggs R."/>
            <person name="Stansfield I."/>
            <person name="Stumpf M.P."/>
            <person name="Sudbery P.E."/>
            <person name="Srikantha T."/>
            <person name="Zeng Q."/>
            <person name="Berman J."/>
            <person name="Berriman M."/>
            <person name="Heitman J."/>
            <person name="Gow N.A."/>
            <person name="Lorenz M.C."/>
            <person name="Birren B.W."/>
            <person name="Kellis M."/>
            <person name="Cuomo C.A."/>
        </authorList>
    </citation>
    <scope>NUCLEOTIDE SEQUENCE [LARGE SCALE GENOMIC DNA]</scope>
    <source>
        <strain evidence="3">ATCC 11503 / BCRC 21390 / CBS 2605 / JCM 1781 / NBRC 1676 / NRRL YB-4239</strain>
    </source>
</reference>
<gene>
    <name evidence="2" type="ORF">LELG_00857</name>
</gene>
<proteinExistence type="predicted"/>
<name>A5DU21_LODEL</name>